<comment type="caution">
    <text evidence="2">The sequence shown here is derived from an EMBL/GenBank/DDBJ whole genome shotgun (WGS) entry which is preliminary data.</text>
</comment>
<evidence type="ECO:0000313" key="3">
    <source>
        <dbReference type="Proteomes" id="UP001066276"/>
    </source>
</evidence>
<feature type="compositionally biased region" description="Basic and acidic residues" evidence="1">
    <location>
        <begin position="1"/>
        <end position="13"/>
    </location>
</feature>
<dbReference type="AlphaFoldDB" id="A0AAV7UCD4"/>
<evidence type="ECO:0000256" key="1">
    <source>
        <dbReference type="SAM" id="MobiDB-lite"/>
    </source>
</evidence>
<evidence type="ECO:0000313" key="2">
    <source>
        <dbReference type="EMBL" id="KAJ1186620.1"/>
    </source>
</evidence>
<dbReference type="EMBL" id="JANPWB010000005">
    <property type="protein sequence ID" value="KAJ1186620.1"/>
    <property type="molecule type" value="Genomic_DNA"/>
</dbReference>
<reference evidence="2" key="1">
    <citation type="journal article" date="2022" name="bioRxiv">
        <title>Sequencing and chromosome-scale assembly of the giantPleurodeles waltlgenome.</title>
        <authorList>
            <person name="Brown T."/>
            <person name="Elewa A."/>
            <person name="Iarovenko S."/>
            <person name="Subramanian E."/>
            <person name="Araus A.J."/>
            <person name="Petzold A."/>
            <person name="Susuki M."/>
            <person name="Suzuki K.-i.T."/>
            <person name="Hayashi T."/>
            <person name="Toyoda A."/>
            <person name="Oliveira C."/>
            <person name="Osipova E."/>
            <person name="Leigh N.D."/>
            <person name="Simon A."/>
            <person name="Yun M.H."/>
        </authorList>
    </citation>
    <scope>NUCLEOTIDE SEQUENCE</scope>
    <source>
        <strain evidence="2">20211129_DDA</strain>
        <tissue evidence="2">Liver</tissue>
    </source>
</reference>
<protein>
    <submittedName>
        <fullName evidence="2">Uncharacterized protein</fullName>
    </submittedName>
</protein>
<organism evidence="2 3">
    <name type="scientific">Pleurodeles waltl</name>
    <name type="common">Iberian ribbed newt</name>
    <dbReference type="NCBI Taxonomy" id="8319"/>
    <lineage>
        <taxon>Eukaryota</taxon>
        <taxon>Metazoa</taxon>
        <taxon>Chordata</taxon>
        <taxon>Craniata</taxon>
        <taxon>Vertebrata</taxon>
        <taxon>Euteleostomi</taxon>
        <taxon>Amphibia</taxon>
        <taxon>Batrachia</taxon>
        <taxon>Caudata</taxon>
        <taxon>Salamandroidea</taxon>
        <taxon>Salamandridae</taxon>
        <taxon>Pleurodelinae</taxon>
        <taxon>Pleurodeles</taxon>
    </lineage>
</organism>
<keyword evidence="3" id="KW-1185">Reference proteome</keyword>
<sequence length="136" mass="14027">MNETRCRFRKDIDWGAGARAQPATKRRKPGGPCAAAVHISARHIGPLQAQRRVYSPASGGRLRALNSSAVSGVQAPPTSRPGSLRSPTPERQRARGGAGPRPREAHSPAADTSSARAGLRLPPGAGGSPGAGRRSG</sequence>
<proteinExistence type="predicted"/>
<feature type="region of interest" description="Disordered" evidence="1">
    <location>
        <begin position="1"/>
        <end position="33"/>
    </location>
</feature>
<feature type="compositionally biased region" description="Polar residues" evidence="1">
    <location>
        <begin position="65"/>
        <end position="81"/>
    </location>
</feature>
<gene>
    <name evidence="2" type="ORF">NDU88_003401</name>
</gene>
<name>A0AAV7UCD4_PLEWA</name>
<dbReference type="Proteomes" id="UP001066276">
    <property type="component" value="Chromosome 3_1"/>
</dbReference>
<feature type="region of interest" description="Disordered" evidence="1">
    <location>
        <begin position="65"/>
        <end position="136"/>
    </location>
</feature>
<accession>A0AAV7UCD4</accession>